<evidence type="ECO:0000256" key="1">
    <source>
        <dbReference type="SAM" id="SignalP"/>
    </source>
</evidence>
<dbReference type="Proteomes" id="UP000054324">
    <property type="component" value="Unassembled WGS sequence"/>
</dbReference>
<proteinExistence type="predicted"/>
<dbReference type="EMBL" id="KL596878">
    <property type="protein sequence ID" value="KER22815.1"/>
    <property type="molecule type" value="Genomic_DNA"/>
</dbReference>
<feature type="chain" id="PRO_5001704064" description="Secreted protein" evidence="1">
    <location>
        <begin position="21"/>
        <end position="124"/>
    </location>
</feature>
<evidence type="ECO:0000313" key="3">
    <source>
        <dbReference type="Proteomes" id="UP000054324"/>
    </source>
</evidence>
<dbReference type="RefSeq" id="XP_009173423.1">
    <property type="nucleotide sequence ID" value="XM_009175159.1"/>
</dbReference>
<name>A0A074ZHS2_OPIVI</name>
<dbReference type="GeneID" id="20323332"/>
<organism evidence="2 3">
    <name type="scientific">Opisthorchis viverrini</name>
    <name type="common">Southeast Asian liver fluke</name>
    <dbReference type="NCBI Taxonomy" id="6198"/>
    <lineage>
        <taxon>Eukaryota</taxon>
        <taxon>Metazoa</taxon>
        <taxon>Spiralia</taxon>
        <taxon>Lophotrochozoa</taxon>
        <taxon>Platyhelminthes</taxon>
        <taxon>Trematoda</taxon>
        <taxon>Digenea</taxon>
        <taxon>Opisthorchiida</taxon>
        <taxon>Opisthorchiata</taxon>
        <taxon>Opisthorchiidae</taxon>
        <taxon>Opisthorchis</taxon>
    </lineage>
</organism>
<sequence>MLHCRTTMTYLKALFVLVTDSPTPTHTSYGSETTIVEHLKTSQFRCSNRPSLTAIQQNSPYSGPESALLDWIPLNSHLGAVQLSGSININAGRFGIRCLSCQHTPRQIALLGLRRTSFINIYHD</sequence>
<accession>A0A074ZHS2</accession>
<evidence type="ECO:0008006" key="4">
    <source>
        <dbReference type="Google" id="ProtNLM"/>
    </source>
</evidence>
<dbReference type="STRING" id="6198.A0A074ZHS2"/>
<dbReference type="CTD" id="20323332"/>
<evidence type="ECO:0000313" key="2">
    <source>
        <dbReference type="EMBL" id="KER22815.1"/>
    </source>
</evidence>
<reference evidence="2 3" key="1">
    <citation type="submission" date="2013-11" db="EMBL/GenBank/DDBJ databases">
        <title>Opisthorchis viverrini - life in the bile duct.</title>
        <authorList>
            <person name="Young N.D."/>
            <person name="Nagarajan N."/>
            <person name="Lin S.J."/>
            <person name="Korhonen P.K."/>
            <person name="Jex A.R."/>
            <person name="Hall R.S."/>
            <person name="Safavi-Hemami H."/>
            <person name="Kaewkong W."/>
            <person name="Bertrand D."/>
            <person name="Gao S."/>
            <person name="Seet Q."/>
            <person name="Wongkham S."/>
            <person name="Teh B.T."/>
            <person name="Wongkham C."/>
            <person name="Intapan P.M."/>
            <person name="Maleewong W."/>
            <person name="Yang X."/>
            <person name="Hu M."/>
            <person name="Wang Z."/>
            <person name="Hofmann A."/>
            <person name="Sternberg P.W."/>
            <person name="Tan P."/>
            <person name="Wang J."/>
            <person name="Gasser R.B."/>
        </authorList>
    </citation>
    <scope>NUCLEOTIDE SEQUENCE [LARGE SCALE GENOMIC DNA]</scope>
</reference>
<feature type="signal peptide" evidence="1">
    <location>
        <begin position="1"/>
        <end position="20"/>
    </location>
</feature>
<keyword evidence="3" id="KW-1185">Reference proteome</keyword>
<keyword evidence="1" id="KW-0732">Signal</keyword>
<dbReference type="AlphaFoldDB" id="A0A074ZHS2"/>
<gene>
    <name evidence="2" type="ORF">T265_09153</name>
</gene>
<protein>
    <recommendedName>
        <fullName evidence="4">Secreted protein</fullName>
    </recommendedName>
</protein>
<dbReference type="KEGG" id="ovi:T265_09153"/>